<reference evidence="2 3" key="1">
    <citation type="submission" date="2016-04" db="EMBL/GenBank/DDBJ databases">
        <title>A degradative enzymes factory behind the ericoid mycorrhizal symbiosis.</title>
        <authorList>
            <consortium name="DOE Joint Genome Institute"/>
            <person name="Martino E."/>
            <person name="Morin E."/>
            <person name="Grelet G."/>
            <person name="Kuo A."/>
            <person name="Kohler A."/>
            <person name="Daghino S."/>
            <person name="Barry K."/>
            <person name="Choi C."/>
            <person name="Cichocki N."/>
            <person name="Clum A."/>
            <person name="Copeland A."/>
            <person name="Hainaut M."/>
            <person name="Haridas S."/>
            <person name="Labutti K."/>
            <person name="Lindquist E."/>
            <person name="Lipzen A."/>
            <person name="Khouja H.-R."/>
            <person name="Murat C."/>
            <person name="Ohm R."/>
            <person name="Olson A."/>
            <person name="Spatafora J."/>
            <person name="Veneault-Fourrey C."/>
            <person name="Henrissat B."/>
            <person name="Grigoriev I."/>
            <person name="Martin F."/>
            <person name="Perotto S."/>
        </authorList>
    </citation>
    <scope>NUCLEOTIDE SEQUENCE [LARGE SCALE GENOMIC DNA]</scope>
    <source>
        <strain evidence="2 3">F</strain>
    </source>
</reference>
<protein>
    <submittedName>
        <fullName evidence="2">Uncharacterized protein</fullName>
    </submittedName>
</protein>
<gene>
    <name evidence="2" type="ORF">L207DRAFT_519755</name>
</gene>
<feature type="compositionally biased region" description="Pro residues" evidence="1">
    <location>
        <begin position="44"/>
        <end position="60"/>
    </location>
</feature>
<name>A0A2J6QXX2_HYAVF</name>
<proteinExistence type="predicted"/>
<dbReference type="EMBL" id="KZ613964">
    <property type="protein sequence ID" value="PMD31112.1"/>
    <property type="molecule type" value="Genomic_DNA"/>
</dbReference>
<feature type="compositionally biased region" description="Pro residues" evidence="1">
    <location>
        <begin position="108"/>
        <end position="117"/>
    </location>
</feature>
<organism evidence="2 3">
    <name type="scientific">Hyaloscypha variabilis (strain UAMH 11265 / GT02V1 / F)</name>
    <name type="common">Meliniomyces variabilis</name>
    <dbReference type="NCBI Taxonomy" id="1149755"/>
    <lineage>
        <taxon>Eukaryota</taxon>
        <taxon>Fungi</taxon>
        <taxon>Dikarya</taxon>
        <taxon>Ascomycota</taxon>
        <taxon>Pezizomycotina</taxon>
        <taxon>Leotiomycetes</taxon>
        <taxon>Helotiales</taxon>
        <taxon>Hyaloscyphaceae</taxon>
        <taxon>Hyaloscypha</taxon>
        <taxon>Hyaloscypha variabilis</taxon>
    </lineage>
</organism>
<dbReference type="OrthoDB" id="10486181at2759"/>
<dbReference type="Proteomes" id="UP000235786">
    <property type="component" value="Unassembled WGS sequence"/>
</dbReference>
<dbReference type="AlphaFoldDB" id="A0A2J6QXX2"/>
<feature type="region of interest" description="Disordered" evidence="1">
    <location>
        <begin position="1"/>
        <end position="140"/>
    </location>
</feature>
<feature type="compositionally biased region" description="Basic residues" evidence="1">
    <location>
        <begin position="11"/>
        <end position="21"/>
    </location>
</feature>
<feature type="compositionally biased region" description="Pro residues" evidence="1">
    <location>
        <begin position="76"/>
        <end position="87"/>
    </location>
</feature>
<evidence type="ECO:0000313" key="2">
    <source>
        <dbReference type="EMBL" id="PMD31112.1"/>
    </source>
</evidence>
<evidence type="ECO:0000313" key="3">
    <source>
        <dbReference type="Proteomes" id="UP000235786"/>
    </source>
</evidence>
<sequence length="351" mass="37797">MLFATLFNPPKKGKVLRKRTHNFTSADVAAHHSNTPLPDGPTARLPPPDLASAPRLPPPQITITPGPETDNEIPRFFPPPPPTPQDPARPKAVRTTSGTSLKKRNSAMPPPHGPAPPQAQRKSGEGEGEGGIGTKPKRRKSLIKNILEKRRERVEAGNNYYNVYPGREEAEREYDPSLGVDNLPRPQYSGLLIGSSELRGAGAGVGASKEEIGVAVSGEEKKRRESSVVRNFREERRGELVDVLAGDRLGKGKGRESVGVGVGVGGQMGGYWGDFPRQEYGGSYGVMPAVGYGGDAAPYEGGYEGRAYGGDASRGANQEGYNVVDFDHHHSHHQYPLPQRPYHSGDEIGHG</sequence>
<evidence type="ECO:0000256" key="1">
    <source>
        <dbReference type="SAM" id="MobiDB-lite"/>
    </source>
</evidence>
<feature type="region of interest" description="Disordered" evidence="1">
    <location>
        <begin position="331"/>
        <end position="351"/>
    </location>
</feature>
<keyword evidence="3" id="KW-1185">Reference proteome</keyword>
<accession>A0A2J6QXX2</accession>